<dbReference type="GO" id="GO:0030942">
    <property type="term" value="F:endoplasmic reticulum signal peptide binding"/>
    <property type="evidence" value="ECO:0007669"/>
    <property type="project" value="TreeGrafter"/>
</dbReference>
<dbReference type="SMART" id="SM00962">
    <property type="entry name" value="SRP54"/>
    <property type="match status" value="1"/>
</dbReference>
<dbReference type="GO" id="GO:0005525">
    <property type="term" value="F:GTP binding"/>
    <property type="evidence" value="ECO:0007669"/>
    <property type="project" value="UniProtKB-KW"/>
</dbReference>
<evidence type="ECO:0000256" key="3">
    <source>
        <dbReference type="ARBA" id="ARBA00034905"/>
    </source>
</evidence>
<dbReference type="STRING" id="1209962.L0PEF0"/>
<feature type="non-terminal residue" evidence="7">
    <location>
        <position position="314"/>
    </location>
</feature>
<dbReference type="Pfam" id="PF02978">
    <property type="entry name" value="SRP_SPB"/>
    <property type="match status" value="1"/>
</dbReference>
<dbReference type="PANTHER" id="PTHR11564">
    <property type="entry name" value="SIGNAL RECOGNITION PARTICLE 54K PROTEIN SRP54"/>
    <property type="match status" value="1"/>
</dbReference>
<evidence type="ECO:0000256" key="5">
    <source>
        <dbReference type="SAM" id="Phobius"/>
    </source>
</evidence>
<dbReference type="Gene3D" id="1.10.260.30">
    <property type="entry name" value="Signal recognition particle, SRP54 subunit, M-domain"/>
    <property type="match status" value="1"/>
</dbReference>
<dbReference type="SUPFAM" id="SSF52540">
    <property type="entry name" value="P-loop containing nucleoside triphosphate hydrolases"/>
    <property type="match status" value="1"/>
</dbReference>
<dbReference type="GO" id="GO:0008312">
    <property type="term" value="F:7S RNA binding"/>
    <property type="evidence" value="ECO:0007669"/>
    <property type="project" value="InterPro"/>
</dbReference>
<dbReference type="GO" id="GO:0005829">
    <property type="term" value="C:cytosol"/>
    <property type="evidence" value="ECO:0007669"/>
    <property type="project" value="TreeGrafter"/>
</dbReference>
<dbReference type="AlphaFoldDB" id="L0PEF0"/>
<dbReference type="PROSITE" id="PS00300">
    <property type="entry name" value="SRP54"/>
    <property type="match status" value="1"/>
</dbReference>
<dbReference type="GO" id="GO:0005786">
    <property type="term" value="C:signal recognition particle, endoplasmic reticulum targeting"/>
    <property type="evidence" value="ECO:0007669"/>
    <property type="project" value="TreeGrafter"/>
</dbReference>
<feature type="domain" description="SRP54-type proteins GTP-binding" evidence="6">
    <location>
        <begin position="110"/>
        <end position="123"/>
    </location>
</feature>
<protein>
    <recommendedName>
        <fullName evidence="3">Signal recognition particle 54 kDa protein homolog</fullName>
    </recommendedName>
</protein>
<accession>L0PEF0</accession>
<dbReference type="EMBL" id="CAKM01000252">
    <property type="protein sequence ID" value="CCJ30439.1"/>
    <property type="molecule type" value="Genomic_DNA"/>
</dbReference>
<sequence>MFSTVQRLNTLSSLWVNALLFACLWMTVSVYFDKKEAVSEFDRNKNVTLSMYYNVMPQVGLLIWGNGQAAESQSRAFKESVNFGAILLTKMDGHAKGGGALSAISASKTPIVFIGTGEHIYDLEKFVPNSFISKLLGMGDIQGFMEHFQSLKLEQISMIPGTAQMMEGIEEESSRKFKRLIYIMDSMTEKELDSDGKIFTNEPSRIIRIAMGSGTSVSEVKGLLSQHHIMAGIAKKVGEKGGLKNQNMNPNLLKNPQQIASIQKRLQSIGSSSGIPGMDMDQIMKMANQIMSGKKSGVMPDFSNLMSQFASIFN</sequence>
<dbReference type="PANTHER" id="PTHR11564:SF5">
    <property type="entry name" value="SIGNAL RECOGNITION PARTICLE SUBUNIT SRP54"/>
    <property type="match status" value="1"/>
</dbReference>
<dbReference type="SUPFAM" id="SSF47446">
    <property type="entry name" value="Signal peptide-binding domain"/>
    <property type="match status" value="1"/>
</dbReference>
<evidence type="ECO:0000256" key="4">
    <source>
        <dbReference type="ARBA" id="ARBA00048157"/>
    </source>
</evidence>
<dbReference type="InParanoid" id="L0PEF0"/>
<evidence type="ECO:0000259" key="6">
    <source>
        <dbReference type="PROSITE" id="PS00300"/>
    </source>
</evidence>
<evidence type="ECO:0000313" key="7">
    <source>
        <dbReference type="EMBL" id="CCJ30439.1"/>
    </source>
</evidence>
<keyword evidence="5" id="KW-0812">Transmembrane</keyword>
<comment type="catalytic activity">
    <reaction evidence="4">
        <text>GTP + H2O = GDP + phosphate + H(+)</text>
        <dbReference type="Rhea" id="RHEA:19669"/>
        <dbReference type="ChEBI" id="CHEBI:15377"/>
        <dbReference type="ChEBI" id="CHEBI:15378"/>
        <dbReference type="ChEBI" id="CHEBI:37565"/>
        <dbReference type="ChEBI" id="CHEBI:43474"/>
        <dbReference type="ChEBI" id="CHEBI:58189"/>
        <dbReference type="EC" id="3.6.5.4"/>
    </reaction>
    <physiologicalReaction direction="left-to-right" evidence="4">
        <dbReference type="Rhea" id="RHEA:19670"/>
    </physiologicalReaction>
</comment>
<dbReference type="InterPro" id="IPR042101">
    <property type="entry name" value="SRP54_N_sf"/>
</dbReference>
<comment type="caution">
    <text evidence="7">The sequence shown here is derived from an EMBL/GenBank/DDBJ whole genome shotgun (WGS) entry which is preliminary data.</text>
</comment>
<dbReference type="InterPro" id="IPR022941">
    <property type="entry name" value="SRP54"/>
</dbReference>
<dbReference type="Gene3D" id="3.40.50.300">
    <property type="entry name" value="P-loop containing nucleotide triphosphate hydrolases"/>
    <property type="match status" value="1"/>
</dbReference>
<dbReference type="Gene3D" id="1.20.120.140">
    <property type="entry name" value="Signal recognition particle SRP54, nucleotide-binding domain"/>
    <property type="match status" value="1"/>
</dbReference>
<keyword evidence="5" id="KW-1133">Transmembrane helix</keyword>
<dbReference type="PROSITE" id="PS51257">
    <property type="entry name" value="PROKAR_LIPOPROTEIN"/>
    <property type="match status" value="1"/>
</dbReference>
<feature type="transmembrane region" description="Helical" evidence="5">
    <location>
        <begin position="12"/>
        <end position="32"/>
    </location>
</feature>
<dbReference type="InterPro" id="IPR004125">
    <property type="entry name" value="Signal_recog_particle_SRP54_M"/>
</dbReference>
<dbReference type="VEuPathDB" id="FungiDB:PNEJI1_001327"/>
<dbReference type="InterPro" id="IPR036891">
    <property type="entry name" value="Signal_recog_part_SRP54_M_sf"/>
</dbReference>
<dbReference type="InterPro" id="IPR027417">
    <property type="entry name" value="P-loop_NTPase"/>
</dbReference>
<dbReference type="InterPro" id="IPR000897">
    <property type="entry name" value="SRP54_GTPase_dom"/>
</dbReference>
<organism evidence="8">
    <name type="scientific">Pneumocystis jirovecii</name>
    <name type="common">Human pneumocystis pneumonia agent</name>
    <dbReference type="NCBI Taxonomy" id="42068"/>
    <lineage>
        <taxon>Eukaryota</taxon>
        <taxon>Fungi</taxon>
        <taxon>Dikarya</taxon>
        <taxon>Ascomycota</taxon>
        <taxon>Taphrinomycotina</taxon>
        <taxon>Pneumocystomycetes</taxon>
        <taxon>Pneumocystaceae</taxon>
        <taxon>Pneumocystis</taxon>
    </lineage>
</organism>
<dbReference type="Proteomes" id="UP000010422">
    <property type="component" value="Unassembled WGS sequence"/>
</dbReference>
<gene>
    <name evidence="7" type="ORF">PNEJI1_001327</name>
</gene>
<reference evidence="7 8" key="1">
    <citation type="journal article" date="2012" name="MBio">
        <title>De novo assembly of the Pneumocystis jirovecii genome from a single bronchoalveolar lavage fluid specimen from a patient.</title>
        <authorList>
            <person name="Cisse O.H."/>
            <person name="Pagni M."/>
            <person name="Hauser P.M."/>
        </authorList>
    </citation>
    <scope>NUCLEOTIDE SEQUENCE [LARGE SCALE GENOMIC DNA]</scope>
    <source>
        <strain evidence="7 8">SE8</strain>
    </source>
</reference>
<dbReference type="GO" id="GO:0003924">
    <property type="term" value="F:GTPase activity"/>
    <property type="evidence" value="ECO:0007669"/>
    <property type="project" value="InterPro"/>
</dbReference>
<proteinExistence type="predicted"/>
<keyword evidence="5" id="KW-0472">Membrane</keyword>
<dbReference type="GO" id="GO:0006616">
    <property type="term" value="P:SRP-dependent cotranslational protein targeting to membrane, translocation"/>
    <property type="evidence" value="ECO:0007669"/>
    <property type="project" value="TreeGrafter"/>
</dbReference>
<name>L0PEF0_PNEJI</name>
<keyword evidence="1" id="KW-0547">Nucleotide-binding</keyword>
<evidence type="ECO:0000256" key="1">
    <source>
        <dbReference type="ARBA" id="ARBA00022741"/>
    </source>
</evidence>
<evidence type="ECO:0000256" key="2">
    <source>
        <dbReference type="ARBA" id="ARBA00023134"/>
    </source>
</evidence>
<evidence type="ECO:0000313" key="8">
    <source>
        <dbReference type="Proteomes" id="UP000010422"/>
    </source>
</evidence>
<keyword evidence="2" id="KW-0342">GTP-binding</keyword>
<dbReference type="Pfam" id="PF00448">
    <property type="entry name" value="SRP54"/>
    <property type="match status" value="1"/>
</dbReference>